<organism evidence="1 2">
    <name type="scientific">Microterricola gilva</name>
    <dbReference type="NCBI Taxonomy" id="393267"/>
    <lineage>
        <taxon>Bacteria</taxon>
        <taxon>Bacillati</taxon>
        <taxon>Actinomycetota</taxon>
        <taxon>Actinomycetes</taxon>
        <taxon>Micrococcales</taxon>
        <taxon>Microbacteriaceae</taxon>
        <taxon>Microterricola</taxon>
    </lineage>
</organism>
<dbReference type="Gene3D" id="3.40.50.1000">
    <property type="entry name" value="HAD superfamily/HAD-like"/>
    <property type="match status" value="2"/>
</dbReference>
<dbReference type="SUPFAM" id="SSF56784">
    <property type="entry name" value="HAD-like"/>
    <property type="match status" value="1"/>
</dbReference>
<dbReference type="PANTHER" id="PTHR19288:SF95">
    <property type="entry name" value="D-GLYCEROL 3-PHOSPHATE PHOSPHATASE"/>
    <property type="match status" value="1"/>
</dbReference>
<proteinExistence type="predicted"/>
<dbReference type="InterPro" id="IPR006357">
    <property type="entry name" value="HAD-SF_hydro_IIA"/>
</dbReference>
<dbReference type="Proteomes" id="UP000291483">
    <property type="component" value="Unassembled WGS sequence"/>
</dbReference>
<evidence type="ECO:0000313" key="1">
    <source>
        <dbReference type="EMBL" id="RZU65684.1"/>
    </source>
</evidence>
<keyword evidence="1" id="KW-0378">Hydrolase</keyword>
<dbReference type="PANTHER" id="PTHR19288">
    <property type="entry name" value="4-NITROPHENYLPHOSPHATASE-RELATED"/>
    <property type="match status" value="1"/>
</dbReference>
<dbReference type="EMBL" id="SHLC01000001">
    <property type="protein sequence ID" value="RZU65684.1"/>
    <property type="molecule type" value="Genomic_DNA"/>
</dbReference>
<comment type="caution">
    <text evidence="1">The sequence shown here is derived from an EMBL/GenBank/DDBJ whole genome shotgun (WGS) entry which is preliminary data.</text>
</comment>
<dbReference type="OrthoDB" id="3400930at2"/>
<protein>
    <submittedName>
        <fullName evidence="1">HAD superfamily hydrolase (TIGR01450 family)</fullName>
    </submittedName>
</protein>
<keyword evidence="2" id="KW-1185">Reference proteome</keyword>
<dbReference type="RefSeq" id="WP_130506007.1">
    <property type="nucleotide sequence ID" value="NZ_SHLC01000001.1"/>
</dbReference>
<dbReference type="GO" id="GO:0016791">
    <property type="term" value="F:phosphatase activity"/>
    <property type="evidence" value="ECO:0007669"/>
    <property type="project" value="TreeGrafter"/>
</dbReference>
<dbReference type="InterPro" id="IPR036412">
    <property type="entry name" value="HAD-like_sf"/>
</dbReference>
<dbReference type="InterPro" id="IPR023214">
    <property type="entry name" value="HAD_sf"/>
</dbReference>
<name>A0A4Q8AM92_9MICO</name>
<evidence type="ECO:0000313" key="2">
    <source>
        <dbReference type="Proteomes" id="UP000291483"/>
    </source>
</evidence>
<gene>
    <name evidence="1" type="ORF">EV379_2019</name>
</gene>
<dbReference type="NCBIfam" id="TIGR01460">
    <property type="entry name" value="HAD-SF-IIA"/>
    <property type="match status" value="1"/>
</dbReference>
<dbReference type="GO" id="GO:0005737">
    <property type="term" value="C:cytoplasm"/>
    <property type="evidence" value="ECO:0007669"/>
    <property type="project" value="TreeGrafter"/>
</dbReference>
<dbReference type="Pfam" id="PF13242">
    <property type="entry name" value="Hydrolase_like"/>
    <property type="match status" value="1"/>
</dbReference>
<accession>A0A4Q8AM92</accession>
<dbReference type="Pfam" id="PF13344">
    <property type="entry name" value="Hydrolase_6"/>
    <property type="match status" value="1"/>
</dbReference>
<reference evidence="1 2" key="1">
    <citation type="submission" date="2019-02" db="EMBL/GenBank/DDBJ databases">
        <title>Sequencing the genomes of 1000 actinobacteria strains.</title>
        <authorList>
            <person name="Klenk H.-P."/>
        </authorList>
    </citation>
    <scope>NUCLEOTIDE SEQUENCE [LARGE SCALE GENOMIC DNA]</scope>
    <source>
        <strain evidence="1 2">DSM 18319</strain>
    </source>
</reference>
<sequence length="366" mass="37728">MALFSRKPKPVASATPLDGVDVLLADLDGVVYAGPHAIPHAVESLNRASGSARVGYITNNASRSDRSVAEHLSELGLTVQPDDVVTSPQAAMRLLSGLIEPGALVLVIGGDGLIVEVEKAGYRVTRSADDLPDAVVQGFTPEIGWAQLAEAAFALAPTGPGADIPWVATNTDWTIPVARGIAPGNGTLVSAVHTAVGRLPLVAGKPEVPIFEVAQARFGAHKALFIGDRLDTDILGANRAGIDSVLVLTGIDKAKQALAAGADMRPRYLLNDLRQLHEPYPETVLSADGSQASVNGAVVRLRANDVQIVKSGDGGIDLLRAACALIWNSGRAIYGLNVPESLYTDAAATDGSASAPVSVVGGNVAV</sequence>
<dbReference type="AlphaFoldDB" id="A0A4Q8AM92"/>